<organism evidence="1 2">
    <name type="scientific">Puccinia striiformis</name>
    <dbReference type="NCBI Taxonomy" id="27350"/>
    <lineage>
        <taxon>Eukaryota</taxon>
        <taxon>Fungi</taxon>
        <taxon>Dikarya</taxon>
        <taxon>Basidiomycota</taxon>
        <taxon>Pucciniomycotina</taxon>
        <taxon>Pucciniomycetes</taxon>
        <taxon>Pucciniales</taxon>
        <taxon>Pucciniaceae</taxon>
        <taxon>Puccinia</taxon>
    </lineage>
</organism>
<dbReference type="EMBL" id="PKSL01000055">
    <property type="protein sequence ID" value="POW09409.1"/>
    <property type="molecule type" value="Genomic_DNA"/>
</dbReference>
<proteinExistence type="predicted"/>
<name>A0A2S4VIU8_9BASI</name>
<evidence type="ECO:0000313" key="1">
    <source>
        <dbReference type="EMBL" id="POW09409.1"/>
    </source>
</evidence>
<dbReference type="AlphaFoldDB" id="A0A2S4VIU8"/>
<evidence type="ECO:0000313" key="2">
    <source>
        <dbReference type="Proteomes" id="UP000239156"/>
    </source>
</evidence>
<dbReference type="Proteomes" id="UP000239156">
    <property type="component" value="Unassembled WGS sequence"/>
</dbReference>
<reference evidence="1" key="1">
    <citation type="submission" date="2017-12" db="EMBL/GenBank/DDBJ databases">
        <title>Gene loss provides genomic basis for host adaptation in cereal stripe rust fungi.</title>
        <authorList>
            <person name="Xia C."/>
        </authorList>
    </citation>
    <scope>NUCLEOTIDE SEQUENCE [LARGE SCALE GENOMIC DNA]</scope>
    <source>
        <strain evidence="1">93-210</strain>
    </source>
</reference>
<dbReference type="VEuPathDB" id="FungiDB:PSTT_06826"/>
<comment type="caution">
    <text evidence="1">The sequence shown here is derived from an EMBL/GenBank/DDBJ whole genome shotgun (WGS) entry which is preliminary data.</text>
</comment>
<keyword evidence="2" id="KW-1185">Reference proteome</keyword>
<sequence length="48" mass="5420">MMFLRRFTPLQKISMIYWGSLDPLAITLALASGPSWRLKALKGKSPNI</sequence>
<protein>
    <submittedName>
        <fullName evidence="1">Uncharacterized protein</fullName>
    </submittedName>
</protein>
<gene>
    <name evidence="1" type="ORF">PSTT_06826</name>
</gene>
<accession>A0A2S4VIU8</accession>